<organism evidence="1 2">
    <name type="scientific">Pistacia integerrima</name>
    <dbReference type="NCBI Taxonomy" id="434235"/>
    <lineage>
        <taxon>Eukaryota</taxon>
        <taxon>Viridiplantae</taxon>
        <taxon>Streptophyta</taxon>
        <taxon>Embryophyta</taxon>
        <taxon>Tracheophyta</taxon>
        <taxon>Spermatophyta</taxon>
        <taxon>Magnoliopsida</taxon>
        <taxon>eudicotyledons</taxon>
        <taxon>Gunneridae</taxon>
        <taxon>Pentapetalae</taxon>
        <taxon>rosids</taxon>
        <taxon>malvids</taxon>
        <taxon>Sapindales</taxon>
        <taxon>Anacardiaceae</taxon>
        <taxon>Pistacia</taxon>
    </lineage>
</organism>
<gene>
    <name evidence="1" type="ORF">Pint_20935</name>
</gene>
<proteinExistence type="predicted"/>
<sequence>MLAQTPSALAIRSPGQWKRLISWFPGMKFAQDTDLSSTQALKLVQCLWRETLKRQDVDVLELIRHPSNLLLDAAELGNLEFLAVLIHSYLDLVHEIDENHRTIFHIAVLNGHTNVLNLIHDIGFAKELLMTYLDKDQNNILHLAAKYRHRKSVSFVSNAALEIQQELLRFKEVEMIIKPSFKEKKNSDGKTPGELFTIEHEELLKNARSSTKKTTSSCMTIASIITIVMFPAQFSVPGGNSDEIGRSMNARDTLYQIFAVANVVALYCSSISMLIFLSIFKSNYAEHDFLRLIPLKLMTGLSALFMSIITMLIAFSSVFLITYHYRLNWVPILTIVVASAATTGIILPQFEFLKE</sequence>
<dbReference type="Proteomes" id="UP001163603">
    <property type="component" value="Chromosome 13"/>
</dbReference>
<evidence type="ECO:0000313" key="2">
    <source>
        <dbReference type="Proteomes" id="UP001163603"/>
    </source>
</evidence>
<keyword evidence="2" id="KW-1185">Reference proteome</keyword>
<comment type="caution">
    <text evidence="1">The sequence shown here is derived from an EMBL/GenBank/DDBJ whole genome shotgun (WGS) entry which is preliminary data.</text>
</comment>
<protein>
    <submittedName>
        <fullName evidence="1">Uncharacterized protein</fullName>
    </submittedName>
</protein>
<name>A0ACC0XCR9_9ROSI</name>
<reference evidence="2" key="1">
    <citation type="journal article" date="2023" name="G3 (Bethesda)">
        <title>Genome assembly and association tests identify interacting loci associated with vigor, precocity, and sex in interspecific pistachio rootstocks.</title>
        <authorList>
            <person name="Palmer W."/>
            <person name="Jacygrad E."/>
            <person name="Sagayaradj S."/>
            <person name="Cavanaugh K."/>
            <person name="Han R."/>
            <person name="Bertier L."/>
            <person name="Beede B."/>
            <person name="Kafkas S."/>
            <person name="Golino D."/>
            <person name="Preece J."/>
            <person name="Michelmore R."/>
        </authorList>
    </citation>
    <scope>NUCLEOTIDE SEQUENCE [LARGE SCALE GENOMIC DNA]</scope>
</reference>
<evidence type="ECO:0000313" key="1">
    <source>
        <dbReference type="EMBL" id="KAJ0014820.1"/>
    </source>
</evidence>
<dbReference type="EMBL" id="CM047748">
    <property type="protein sequence ID" value="KAJ0014820.1"/>
    <property type="molecule type" value="Genomic_DNA"/>
</dbReference>
<accession>A0ACC0XCR9</accession>